<dbReference type="Proteomes" id="UP000187735">
    <property type="component" value="Chromosome"/>
</dbReference>
<gene>
    <name evidence="4" type="primary">dnaK_3</name>
    <name evidence="4" type="ORF">Fuma_04812</name>
</gene>
<evidence type="ECO:0000256" key="1">
    <source>
        <dbReference type="ARBA" id="ARBA00007381"/>
    </source>
</evidence>
<dbReference type="Gene3D" id="3.90.640.10">
    <property type="entry name" value="Actin, Chain A, domain 4"/>
    <property type="match status" value="1"/>
</dbReference>
<dbReference type="CDD" id="cd10170">
    <property type="entry name" value="ASKHA_NBD_HSP70"/>
    <property type="match status" value="1"/>
</dbReference>
<keyword evidence="2" id="KW-0547">Nucleotide-binding</keyword>
<dbReference type="EMBL" id="CP017641">
    <property type="protein sequence ID" value="APZ95157.1"/>
    <property type="molecule type" value="Genomic_DNA"/>
</dbReference>
<comment type="similarity">
    <text evidence="1">Belongs to the heat shock protein 70 family.</text>
</comment>
<dbReference type="Gene3D" id="3.30.420.40">
    <property type="match status" value="2"/>
</dbReference>
<evidence type="ECO:0000313" key="5">
    <source>
        <dbReference type="Proteomes" id="UP000187735"/>
    </source>
</evidence>
<keyword evidence="5" id="KW-1185">Reference proteome</keyword>
<evidence type="ECO:0000256" key="3">
    <source>
        <dbReference type="ARBA" id="ARBA00022840"/>
    </source>
</evidence>
<reference evidence="4 5" key="1">
    <citation type="journal article" date="2016" name="Front. Microbiol.">
        <title>Fuerstia marisgermanicae gen. nov., sp. nov., an Unusual Member of the Phylum Planctomycetes from the German Wadden Sea.</title>
        <authorList>
            <person name="Kohn T."/>
            <person name="Heuer A."/>
            <person name="Jogler M."/>
            <person name="Vollmers J."/>
            <person name="Boedeker C."/>
            <person name="Bunk B."/>
            <person name="Rast P."/>
            <person name="Borchert D."/>
            <person name="Glockner I."/>
            <person name="Freese H.M."/>
            <person name="Klenk H.P."/>
            <person name="Overmann J."/>
            <person name="Kaster A.K."/>
            <person name="Rohde M."/>
            <person name="Wiegand S."/>
            <person name="Jogler C."/>
        </authorList>
    </citation>
    <scope>NUCLEOTIDE SEQUENCE [LARGE SCALE GENOMIC DNA]</scope>
    <source>
        <strain evidence="4 5">NH11</strain>
    </source>
</reference>
<dbReference type="GO" id="GO:0005524">
    <property type="term" value="F:ATP binding"/>
    <property type="evidence" value="ECO:0007669"/>
    <property type="project" value="UniProtKB-KW"/>
</dbReference>
<dbReference type="InterPro" id="IPR043129">
    <property type="entry name" value="ATPase_NBD"/>
</dbReference>
<dbReference type="RefSeq" id="WP_077026364.1">
    <property type="nucleotide sequence ID" value="NZ_CP017641.1"/>
</dbReference>
<dbReference type="PANTHER" id="PTHR42749">
    <property type="entry name" value="CELL SHAPE-DETERMINING PROTEIN MREB"/>
    <property type="match status" value="1"/>
</dbReference>
<evidence type="ECO:0000256" key="2">
    <source>
        <dbReference type="ARBA" id="ARBA00022741"/>
    </source>
</evidence>
<accession>A0A1P8WM83</accession>
<dbReference type="GO" id="GO:0140662">
    <property type="term" value="F:ATP-dependent protein folding chaperone"/>
    <property type="evidence" value="ECO:0007669"/>
    <property type="project" value="InterPro"/>
</dbReference>
<keyword evidence="3" id="KW-0067">ATP-binding</keyword>
<dbReference type="SUPFAM" id="SSF53067">
    <property type="entry name" value="Actin-like ATPase domain"/>
    <property type="match status" value="2"/>
</dbReference>
<dbReference type="KEGG" id="fmr:Fuma_04812"/>
<keyword evidence="4" id="KW-0346">Stress response</keyword>
<dbReference type="AlphaFoldDB" id="A0A1P8WM83"/>
<proteinExistence type="inferred from homology"/>
<sequence>MSSTYAIGVDLGTTNCVVSFVRLDAEKPQAEILPIPQLVDRGTVESRNSLPSFTYLATDAEAQSGTCDLPWCPGQDYAVGEFARRQSADNPDRTVGAAKSWLCHGGVDRRSRILPWQAPEGNPQISPVDATLRYLEHLVEAWDAAHPEEPIADQQVVLTVPASFDPAARELTRDAAFKAGLPESLVLLEEPQAAVYAWLQQMGDNWRDTLTAGETLLVCDVGGGTTDLTLVDIVDEDGDLELRRRAVGDHLLVGGDNMDLALAYHASQQFEQQGVKLDPWQSVSLWHSCRNAKESLFVDDGPETHTVSVLGRGSKLIGGTVSVELQRDAAAKLLMDGFFPEAGLHDKPQRQMMTGFQEIGLPYESDTGITRHIADFLSRHGEGESVQPTYLLFNGGVFRADRLRERLMNVVGTWYDDNPPQLLAGVHDLDNAVALGAAFYGWTRANGSLRIRGGSARSWYVGIESAGLAIPGAPRPLRALCVVPQGMEEGTERDVPSGEIGLVVGQPARFRFFGSTVRTNDEPGTLLQSWDEDELVETVNLEAELPKDDDSDETWVPVNFQSRVTELGVLELWCVNKASNRRWKLEFDVRERESDT</sequence>
<dbReference type="InterPro" id="IPR013126">
    <property type="entry name" value="Hsp_70_fam"/>
</dbReference>
<dbReference type="InterPro" id="IPR018181">
    <property type="entry name" value="Heat_shock_70_CS"/>
</dbReference>
<protein>
    <submittedName>
        <fullName evidence="4">Heat shock protein 70</fullName>
    </submittedName>
</protein>
<dbReference type="OrthoDB" id="9760742at2"/>
<dbReference type="PRINTS" id="PR00301">
    <property type="entry name" value="HEATSHOCK70"/>
</dbReference>
<dbReference type="PROSITE" id="PS00297">
    <property type="entry name" value="HSP70_1"/>
    <property type="match status" value="1"/>
</dbReference>
<name>A0A1P8WM83_9PLAN</name>
<organism evidence="4 5">
    <name type="scientific">Fuerstiella marisgermanici</name>
    <dbReference type="NCBI Taxonomy" id="1891926"/>
    <lineage>
        <taxon>Bacteria</taxon>
        <taxon>Pseudomonadati</taxon>
        <taxon>Planctomycetota</taxon>
        <taxon>Planctomycetia</taxon>
        <taxon>Planctomycetales</taxon>
        <taxon>Planctomycetaceae</taxon>
        <taxon>Fuerstiella</taxon>
    </lineage>
</organism>
<dbReference type="STRING" id="1891926.Fuma_04812"/>
<dbReference type="Pfam" id="PF00012">
    <property type="entry name" value="HSP70"/>
    <property type="match status" value="1"/>
</dbReference>
<dbReference type="PANTHER" id="PTHR42749:SF1">
    <property type="entry name" value="CELL SHAPE-DETERMINING PROTEIN MREB"/>
    <property type="match status" value="1"/>
</dbReference>
<evidence type="ECO:0000313" key="4">
    <source>
        <dbReference type="EMBL" id="APZ95157.1"/>
    </source>
</evidence>